<reference evidence="2" key="1">
    <citation type="journal article" date="2014" name="Int. J. Syst. Evol. Microbiol.">
        <title>Complete genome sequence of Corynebacterium casei LMG S-19264T (=DSM 44701T), isolated from a smear-ripened cheese.</title>
        <authorList>
            <consortium name="US DOE Joint Genome Institute (JGI-PGF)"/>
            <person name="Walter F."/>
            <person name="Albersmeier A."/>
            <person name="Kalinowski J."/>
            <person name="Ruckert C."/>
        </authorList>
    </citation>
    <scope>NUCLEOTIDE SEQUENCE</scope>
    <source>
        <strain evidence="2">CCM 7684</strain>
    </source>
</reference>
<dbReference type="Gene3D" id="3.40.50.10540">
    <property type="entry name" value="Crotonobetainyl-coa:carnitine coa-transferase, domain 1"/>
    <property type="match status" value="1"/>
</dbReference>
<dbReference type="AlphaFoldDB" id="A0A8J2VHS2"/>
<keyword evidence="3" id="KW-1185">Reference proteome</keyword>
<dbReference type="Proteomes" id="UP000602745">
    <property type="component" value="Unassembled WGS sequence"/>
</dbReference>
<dbReference type="PANTHER" id="PTHR48207">
    <property type="entry name" value="SUCCINATE--HYDROXYMETHYLGLUTARATE COA-TRANSFERASE"/>
    <property type="match status" value="1"/>
</dbReference>
<accession>A0A8J2VHS2</accession>
<gene>
    <name evidence="2" type="ORF">GCM10007276_05280</name>
</gene>
<dbReference type="EMBL" id="BMCP01000001">
    <property type="protein sequence ID" value="GGE31036.1"/>
    <property type="molecule type" value="Genomic_DNA"/>
</dbReference>
<name>A0A8J2VHS2_9RHOB</name>
<dbReference type="InterPro" id="IPR023606">
    <property type="entry name" value="CoA-Trfase_III_dom_1_sf"/>
</dbReference>
<dbReference type="InterPro" id="IPR003673">
    <property type="entry name" value="CoA-Trfase_fam_III"/>
</dbReference>
<dbReference type="RefSeq" id="WP_188408144.1">
    <property type="nucleotide sequence ID" value="NZ_BMCP01000001.1"/>
</dbReference>
<dbReference type="Gene3D" id="3.30.1540.10">
    <property type="entry name" value="formyl-coa transferase, domain 3"/>
    <property type="match status" value="1"/>
</dbReference>
<dbReference type="PANTHER" id="PTHR48207:SF3">
    <property type="entry name" value="SUCCINATE--HYDROXYMETHYLGLUTARATE COA-TRANSFERASE"/>
    <property type="match status" value="1"/>
</dbReference>
<evidence type="ECO:0000256" key="1">
    <source>
        <dbReference type="ARBA" id="ARBA00022679"/>
    </source>
</evidence>
<comment type="caution">
    <text evidence="2">The sequence shown here is derived from an EMBL/GenBank/DDBJ whole genome shotgun (WGS) entry which is preliminary data.</text>
</comment>
<dbReference type="GO" id="GO:0008410">
    <property type="term" value="F:CoA-transferase activity"/>
    <property type="evidence" value="ECO:0007669"/>
    <property type="project" value="TreeGrafter"/>
</dbReference>
<dbReference type="SUPFAM" id="SSF89796">
    <property type="entry name" value="CoA-transferase family III (CaiB/BaiF)"/>
    <property type="match status" value="1"/>
</dbReference>
<protein>
    <submittedName>
        <fullName evidence="2">CoA transferase</fullName>
    </submittedName>
</protein>
<keyword evidence="1 2" id="KW-0808">Transferase</keyword>
<dbReference type="Pfam" id="PF02515">
    <property type="entry name" value="CoA_transf_3"/>
    <property type="match status" value="1"/>
</dbReference>
<evidence type="ECO:0000313" key="3">
    <source>
        <dbReference type="Proteomes" id="UP000602745"/>
    </source>
</evidence>
<proteinExistence type="predicted"/>
<sequence length="398" mass="43207">MLSGLRILDLTWVLGGPFAGQLLAQLGAEVIKIETLDGDLSRSVPPHWINGDSAYFLSVNRGKKSIALDLKSTGGREAFHRLVEKADAVMYGFAPDVPKRLGIDHDSLKKINQRICVAELIGLHDEGEYSSAPAYDLIVQAMGGVMSITGPEGGDPVRVGYQIGDLSGGLYLALALTSTLAAAARDGQGRKIQISLLDCQVALLTWQAQNYFASGEIPVARGSRNPVLAPSETYRCGDGRFLAISPTGDNFWRKFCQIIDRPDLVTDPAYATRSARIQNGMELSKILGAIFETQPAATWTKRFFDERVPAALVQNVAEAVQQPVAVMRNMVEEVAAVQSGKSSRFLGSPFKYQGSEPLTYPPGLGQHSREILRDVCGYSDAHIDELLQTNAVKQESQE</sequence>
<dbReference type="InterPro" id="IPR050483">
    <property type="entry name" value="CoA-transferase_III_domain"/>
</dbReference>
<dbReference type="InterPro" id="IPR044855">
    <property type="entry name" value="CoA-Trfase_III_dom3_sf"/>
</dbReference>
<organism evidence="2 3">
    <name type="scientific">Agaricicola taiwanensis</name>
    <dbReference type="NCBI Taxonomy" id="591372"/>
    <lineage>
        <taxon>Bacteria</taxon>
        <taxon>Pseudomonadati</taxon>
        <taxon>Pseudomonadota</taxon>
        <taxon>Alphaproteobacteria</taxon>
        <taxon>Rhodobacterales</taxon>
        <taxon>Paracoccaceae</taxon>
        <taxon>Agaricicola</taxon>
    </lineage>
</organism>
<reference evidence="2" key="2">
    <citation type="submission" date="2020-09" db="EMBL/GenBank/DDBJ databases">
        <authorList>
            <person name="Sun Q."/>
            <person name="Sedlacek I."/>
        </authorList>
    </citation>
    <scope>NUCLEOTIDE SEQUENCE</scope>
    <source>
        <strain evidence="2">CCM 7684</strain>
    </source>
</reference>
<evidence type="ECO:0000313" key="2">
    <source>
        <dbReference type="EMBL" id="GGE31036.1"/>
    </source>
</evidence>